<evidence type="ECO:0000256" key="13">
    <source>
        <dbReference type="SAM" id="Phobius"/>
    </source>
</evidence>
<dbReference type="PANTHER" id="PTHR47143:SF4">
    <property type="entry name" value="TRANSIENT RECEPTOR POTENTIAL CATION CHANNEL PROTEIN PAINLESS"/>
    <property type="match status" value="1"/>
</dbReference>
<organism evidence="15 16">
    <name type="scientific">Amphibalanus amphitrite</name>
    <name type="common">Striped barnacle</name>
    <name type="synonym">Balanus amphitrite</name>
    <dbReference type="NCBI Taxonomy" id="1232801"/>
    <lineage>
        <taxon>Eukaryota</taxon>
        <taxon>Metazoa</taxon>
        <taxon>Ecdysozoa</taxon>
        <taxon>Arthropoda</taxon>
        <taxon>Crustacea</taxon>
        <taxon>Multicrustacea</taxon>
        <taxon>Cirripedia</taxon>
        <taxon>Thoracica</taxon>
        <taxon>Thoracicalcarea</taxon>
        <taxon>Balanomorpha</taxon>
        <taxon>Balanoidea</taxon>
        <taxon>Balanidae</taxon>
        <taxon>Amphibalaninae</taxon>
        <taxon>Amphibalanus</taxon>
    </lineage>
</organism>
<feature type="region of interest" description="Disordered" evidence="12">
    <location>
        <begin position="20"/>
        <end position="50"/>
    </location>
</feature>
<dbReference type="Pfam" id="PF00520">
    <property type="entry name" value="Ion_trans"/>
    <property type="match status" value="1"/>
</dbReference>
<keyword evidence="7 11" id="KW-0040">ANK repeat</keyword>
<accession>A0A6A4V7A5</accession>
<dbReference type="SUPFAM" id="SSF48403">
    <property type="entry name" value="Ankyrin repeat"/>
    <property type="match status" value="1"/>
</dbReference>
<dbReference type="AlphaFoldDB" id="A0A6A4V7A5"/>
<dbReference type="PROSITE" id="PS50297">
    <property type="entry name" value="ANK_REP_REGION"/>
    <property type="match status" value="1"/>
</dbReference>
<gene>
    <name evidence="15" type="primary">pyx_2</name>
    <name evidence="15" type="ORF">FJT64_012210</name>
</gene>
<evidence type="ECO:0000256" key="2">
    <source>
        <dbReference type="ARBA" id="ARBA00022448"/>
    </source>
</evidence>
<keyword evidence="6 13" id="KW-1133">Transmembrane helix</keyword>
<reference evidence="15 16" key="1">
    <citation type="submission" date="2019-07" db="EMBL/GenBank/DDBJ databases">
        <title>Draft genome assembly of a fouling barnacle, Amphibalanus amphitrite (Darwin, 1854): The first reference genome for Thecostraca.</title>
        <authorList>
            <person name="Kim W."/>
        </authorList>
    </citation>
    <scope>NUCLEOTIDE SEQUENCE [LARGE SCALE GENOMIC DNA]</scope>
    <source>
        <strain evidence="15">SNU_AA5</strain>
        <tissue evidence="15">Soma without cirri and trophi</tissue>
    </source>
</reference>
<feature type="transmembrane region" description="Helical" evidence="13">
    <location>
        <begin position="263"/>
        <end position="285"/>
    </location>
</feature>
<evidence type="ECO:0000256" key="4">
    <source>
        <dbReference type="ARBA" id="ARBA00022692"/>
    </source>
</evidence>
<dbReference type="InterPro" id="IPR036770">
    <property type="entry name" value="Ankyrin_rpt-contain_sf"/>
</dbReference>
<comment type="caution">
    <text evidence="15">The sequence shown here is derived from an EMBL/GenBank/DDBJ whole genome shotgun (WGS) entry which is preliminary data.</text>
</comment>
<dbReference type="PROSITE" id="PS50088">
    <property type="entry name" value="ANK_REPEAT"/>
    <property type="match status" value="1"/>
</dbReference>
<dbReference type="Proteomes" id="UP000440578">
    <property type="component" value="Unassembled WGS sequence"/>
</dbReference>
<evidence type="ECO:0000313" key="15">
    <source>
        <dbReference type="EMBL" id="KAF0289563.1"/>
    </source>
</evidence>
<keyword evidence="5" id="KW-0677">Repeat</keyword>
<evidence type="ECO:0000256" key="9">
    <source>
        <dbReference type="ARBA" id="ARBA00023136"/>
    </source>
</evidence>
<dbReference type="GO" id="GO:0005216">
    <property type="term" value="F:monoatomic ion channel activity"/>
    <property type="evidence" value="ECO:0007669"/>
    <property type="project" value="InterPro"/>
</dbReference>
<feature type="transmembrane region" description="Helical" evidence="13">
    <location>
        <begin position="232"/>
        <end position="251"/>
    </location>
</feature>
<dbReference type="InterPro" id="IPR002110">
    <property type="entry name" value="Ankyrin_rpt"/>
</dbReference>
<keyword evidence="15" id="KW-0675">Receptor</keyword>
<evidence type="ECO:0000256" key="1">
    <source>
        <dbReference type="ARBA" id="ARBA00004141"/>
    </source>
</evidence>
<evidence type="ECO:0000256" key="11">
    <source>
        <dbReference type="PROSITE-ProRule" id="PRU00023"/>
    </source>
</evidence>
<evidence type="ECO:0000256" key="7">
    <source>
        <dbReference type="ARBA" id="ARBA00023043"/>
    </source>
</evidence>
<keyword evidence="10" id="KW-0407">Ion channel</keyword>
<sequence>MQSPMLDAFLVLIMPSAMDPDRRGSDPLVTELRPLLAGSPPPTSGDSPAPLRAAHLLYEALVARDLPRFSVLLTAHSGRPAVLDPLSRGRLHLSPTEVNAEDAAGATPLRLAVLSGGWSAALELLRAGADVSVRSDSGRPLLHSIPAEILEEFLDSCVYSNGRYVTDRDCCIRLDYRLMFPRLPAGRTVFETAALFHLSTSREHRHLLRHPLVESFVDLKWWQVRPFFLADLVYYVLFLSLLTTLVVLRAEEGPMSTGSRLQGLRWATLAVTIPSMITKLVQLTAAPTRYSLSDRNGLLKIPLLLMTPVYLGADLERGQMLQLSAMMMLFAWLELFALLSRVPVFSIYARMLQTVLWRFVSFVFWYMALILGLTLSTYIMFKERSSTRRHPVVAFLRPFVMTMDKVDLKSLPIDNDASLQQLLFIALFFVMTVTLTNLVNGLAVTDIAVMRKHARIFSLVSRVHLLAYTESMMLDEPCEFLGQRRCGAAWCVSGRPRGRSCRPGSSQWPVPLCWVRGARSWLARAIRLRLRLPEGRLCLYPNRCGLEKALRRGRPPPTEPALPRCWRFSTELVAAARRLALQPTPRAAWRSASHGWRVA</sequence>
<dbReference type="OrthoDB" id="2157354at2759"/>
<evidence type="ECO:0000256" key="12">
    <source>
        <dbReference type="SAM" id="MobiDB-lite"/>
    </source>
</evidence>
<feature type="repeat" description="ANK" evidence="11">
    <location>
        <begin position="104"/>
        <end position="136"/>
    </location>
</feature>
<comment type="subcellular location">
    <subcellularLocation>
        <location evidence="1">Membrane</location>
        <topology evidence="1">Multi-pass membrane protein</topology>
    </subcellularLocation>
</comment>
<evidence type="ECO:0000256" key="6">
    <source>
        <dbReference type="ARBA" id="ARBA00022989"/>
    </source>
</evidence>
<proteinExistence type="predicted"/>
<evidence type="ECO:0000313" key="16">
    <source>
        <dbReference type="Proteomes" id="UP000440578"/>
    </source>
</evidence>
<name>A0A6A4V7A5_AMPAM</name>
<keyword evidence="4 13" id="KW-0812">Transmembrane</keyword>
<keyword evidence="3" id="KW-0716">Sensory transduction</keyword>
<keyword evidence="16" id="KW-1185">Reference proteome</keyword>
<dbReference type="Gene3D" id="1.25.40.20">
    <property type="entry name" value="Ankyrin repeat-containing domain"/>
    <property type="match status" value="1"/>
</dbReference>
<evidence type="ECO:0000256" key="3">
    <source>
        <dbReference type="ARBA" id="ARBA00022606"/>
    </source>
</evidence>
<keyword evidence="8" id="KW-0406">Ion transport</keyword>
<feature type="transmembrane region" description="Helical" evidence="13">
    <location>
        <begin position="355"/>
        <end position="381"/>
    </location>
</feature>
<feature type="transmembrane region" description="Helical" evidence="13">
    <location>
        <begin position="325"/>
        <end position="349"/>
    </location>
</feature>
<protein>
    <submittedName>
        <fullName evidence="15">Transient receptor potential channel pyrexia</fullName>
    </submittedName>
</protein>
<evidence type="ECO:0000256" key="5">
    <source>
        <dbReference type="ARBA" id="ARBA00022737"/>
    </source>
</evidence>
<evidence type="ECO:0000256" key="10">
    <source>
        <dbReference type="ARBA" id="ARBA00023303"/>
    </source>
</evidence>
<keyword evidence="9 13" id="KW-0472">Membrane</keyword>
<dbReference type="InterPro" id="IPR052076">
    <property type="entry name" value="TRP_cation_channel"/>
</dbReference>
<feature type="domain" description="Ion transport" evidence="14">
    <location>
        <begin position="234"/>
        <end position="454"/>
    </location>
</feature>
<evidence type="ECO:0000259" key="14">
    <source>
        <dbReference type="Pfam" id="PF00520"/>
    </source>
</evidence>
<dbReference type="PANTHER" id="PTHR47143">
    <property type="entry name" value="TRANSIENT RECEPTOR POTENTIAL CATION CHANNEL PROTEIN PAINLESS"/>
    <property type="match status" value="1"/>
</dbReference>
<evidence type="ECO:0000256" key="8">
    <source>
        <dbReference type="ARBA" id="ARBA00023065"/>
    </source>
</evidence>
<dbReference type="GO" id="GO:0034703">
    <property type="term" value="C:cation channel complex"/>
    <property type="evidence" value="ECO:0007669"/>
    <property type="project" value="UniProtKB-ARBA"/>
</dbReference>
<feature type="transmembrane region" description="Helical" evidence="13">
    <location>
        <begin position="422"/>
        <end position="443"/>
    </location>
</feature>
<dbReference type="EMBL" id="VIIS01002025">
    <property type="protein sequence ID" value="KAF0289563.1"/>
    <property type="molecule type" value="Genomic_DNA"/>
</dbReference>
<dbReference type="InterPro" id="IPR005821">
    <property type="entry name" value="Ion_trans_dom"/>
</dbReference>
<keyword evidence="2" id="KW-0813">Transport</keyword>